<dbReference type="PATRIC" id="fig|42234.21.peg.2279"/>
<dbReference type="AlphaFoldDB" id="A0A0L0KHA8"/>
<dbReference type="InterPro" id="IPR013078">
    <property type="entry name" value="His_Pase_superF_clade-1"/>
</dbReference>
<dbReference type="RefSeq" id="WP_050370475.1">
    <property type="nucleotide sequence ID" value="NZ_KQ257813.1"/>
</dbReference>
<dbReference type="Gene3D" id="3.40.50.1240">
    <property type="entry name" value="Phosphoglycerate mutase-like"/>
    <property type="match status" value="1"/>
</dbReference>
<dbReference type="SUPFAM" id="SSF53254">
    <property type="entry name" value="Phosphoglycerate mutase-like"/>
    <property type="match status" value="1"/>
</dbReference>
<name>A0A0L0KHA8_9ACTN</name>
<dbReference type="Proteomes" id="UP000037151">
    <property type="component" value="Unassembled WGS sequence"/>
</dbReference>
<protein>
    <submittedName>
        <fullName evidence="1">Phosphoglycerate mutase</fullName>
    </submittedName>
</protein>
<comment type="caution">
    <text evidence="1">The sequence shown here is derived from an EMBL/GenBank/DDBJ whole genome shotgun (WGS) entry which is preliminary data.</text>
</comment>
<dbReference type="EMBL" id="JPPY01000073">
    <property type="protein sequence ID" value="KND36995.1"/>
    <property type="molecule type" value="Genomic_DNA"/>
</dbReference>
<evidence type="ECO:0000313" key="2">
    <source>
        <dbReference type="Proteomes" id="UP000037151"/>
    </source>
</evidence>
<proteinExistence type="predicted"/>
<organism evidence="1 2">
    <name type="scientific">Streptomyces acidiscabies</name>
    <dbReference type="NCBI Taxonomy" id="42234"/>
    <lineage>
        <taxon>Bacteria</taxon>
        <taxon>Bacillati</taxon>
        <taxon>Actinomycetota</taxon>
        <taxon>Actinomycetes</taxon>
        <taxon>Kitasatosporales</taxon>
        <taxon>Streptomycetaceae</taxon>
        <taxon>Streptomyces</taxon>
    </lineage>
</organism>
<sequence>MTHRLLLIAPALSPSLRAARFDDGDSLDAAGLRAARAAAGGVPVAGRVWCSPSVRCRETLAGLGLAGVEVPELAGIDAGRWRGETVEEVGAREPEALAAWLSDPGAAPHGGESVRGFCARVGRWLEAGAELSGRTVAVVEPEVVRAVAVRVLGAPEGAFWRVDVPPLSGVEVSGRGGRWNLRVGSVLGGVEPG</sequence>
<evidence type="ECO:0000313" key="1">
    <source>
        <dbReference type="EMBL" id="KND36995.1"/>
    </source>
</evidence>
<dbReference type="Pfam" id="PF00300">
    <property type="entry name" value="His_Phos_1"/>
    <property type="match status" value="1"/>
</dbReference>
<dbReference type="SMART" id="SM00855">
    <property type="entry name" value="PGAM"/>
    <property type="match status" value="1"/>
</dbReference>
<dbReference type="InterPro" id="IPR029033">
    <property type="entry name" value="His_PPase_superfam"/>
</dbReference>
<dbReference type="OrthoDB" id="7502553at2"/>
<accession>A0A0L0KHA8</accession>
<gene>
    <name evidence="1" type="ORF">IQ63_11055</name>
</gene>
<reference evidence="2" key="1">
    <citation type="submission" date="2014-07" db="EMBL/GenBank/DDBJ databases">
        <title>Genome sequencing of plant-pathogenic Streptomyces species.</title>
        <authorList>
            <person name="Harrison J."/>
            <person name="Sapp M."/>
            <person name="Thwaites R."/>
            <person name="Studholme D.J."/>
        </authorList>
    </citation>
    <scope>NUCLEOTIDE SEQUENCE [LARGE SCALE GENOMIC DNA]</scope>
    <source>
        <strain evidence="2">NCPPB 4445</strain>
    </source>
</reference>